<evidence type="ECO:0000259" key="3">
    <source>
        <dbReference type="PROSITE" id="PS51037"/>
    </source>
</evidence>
<accession>A0A9K3CW60</accession>
<keyword evidence="1 2" id="KW-0539">Nucleus</keyword>
<name>A0A9K3CW60_9EUKA</name>
<comment type="caution">
    <text evidence="4">The sequence shown here is derived from an EMBL/GenBank/DDBJ whole genome shotgun (WGS) entry which is preliminary data.</text>
</comment>
<dbReference type="PANTHER" id="PTHR23195">
    <property type="entry name" value="YEATS DOMAIN"/>
    <property type="match status" value="1"/>
</dbReference>
<dbReference type="GO" id="GO:0006355">
    <property type="term" value="P:regulation of DNA-templated transcription"/>
    <property type="evidence" value="ECO:0007669"/>
    <property type="project" value="InterPro"/>
</dbReference>
<dbReference type="Proteomes" id="UP000265618">
    <property type="component" value="Unassembled WGS sequence"/>
</dbReference>
<dbReference type="AlphaFoldDB" id="A0A9K3CW60"/>
<dbReference type="OrthoDB" id="16041at2759"/>
<keyword evidence="5" id="KW-1185">Reference proteome</keyword>
<dbReference type="GO" id="GO:0003676">
    <property type="term" value="F:nucleic acid binding"/>
    <property type="evidence" value="ECO:0007669"/>
    <property type="project" value="InterPro"/>
</dbReference>
<sequence>MVHIGTNATPETPADGDEVCNALVWKTLVFGNTSVVCEKKIQVSSGSRHTDLFSWTTFVRALDNTDISKWVDRVVFYLHASFDGPVRIVTNPPYEITTEGYGVFEVWVRVFFKDPAFPPVQFSFVNVLADPKGVRANTIIKEIPMQVVFVCPPMWYVPLLTDKSPCPRRYASQDQFRLTDLSTVDQAKIRVLQKLDESTSGETR</sequence>
<dbReference type="InterPro" id="IPR005033">
    <property type="entry name" value="YEATS"/>
</dbReference>
<evidence type="ECO:0000256" key="1">
    <source>
        <dbReference type="ARBA" id="ARBA00023242"/>
    </source>
</evidence>
<dbReference type="PROSITE" id="PS00092">
    <property type="entry name" value="N6_MTASE"/>
    <property type="match status" value="1"/>
</dbReference>
<reference evidence="4 5" key="1">
    <citation type="journal article" date="2018" name="PLoS ONE">
        <title>The draft genome of Kipferlia bialata reveals reductive genome evolution in fornicate parasites.</title>
        <authorList>
            <person name="Tanifuji G."/>
            <person name="Takabayashi S."/>
            <person name="Kume K."/>
            <person name="Takagi M."/>
            <person name="Nakayama T."/>
            <person name="Kamikawa R."/>
            <person name="Inagaki Y."/>
            <person name="Hashimoto T."/>
        </authorList>
    </citation>
    <scope>NUCLEOTIDE SEQUENCE [LARGE SCALE GENOMIC DNA]</scope>
    <source>
        <strain evidence="4">NY0173</strain>
    </source>
</reference>
<feature type="domain" description="YEATS" evidence="3">
    <location>
        <begin position="18"/>
        <end position="163"/>
    </location>
</feature>
<organism evidence="4 5">
    <name type="scientific">Kipferlia bialata</name>
    <dbReference type="NCBI Taxonomy" id="797122"/>
    <lineage>
        <taxon>Eukaryota</taxon>
        <taxon>Metamonada</taxon>
        <taxon>Carpediemonas-like organisms</taxon>
        <taxon>Kipferlia</taxon>
    </lineage>
</organism>
<dbReference type="Gene3D" id="2.60.40.1970">
    <property type="entry name" value="YEATS domain"/>
    <property type="match status" value="1"/>
</dbReference>
<dbReference type="InterPro" id="IPR055129">
    <property type="entry name" value="YEATS_dom"/>
</dbReference>
<dbReference type="GO" id="GO:0008168">
    <property type="term" value="F:methyltransferase activity"/>
    <property type="evidence" value="ECO:0007669"/>
    <property type="project" value="InterPro"/>
</dbReference>
<dbReference type="Pfam" id="PF03366">
    <property type="entry name" value="YEATS"/>
    <property type="match status" value="1"/>
</dbReference>
<evidence type="ECO:0000313" key="5">
    <source>
        <dbReference type="Proteomes" id="UP000265618"/>
    </source>
</evidence>
<comment type="subcellular location">
    <subcellularLocation>
        <location evidence="2">Nucleus</location>
    </subcellularLocation>
</comment>
<proteinExistence type="predicted"/>
<protein>
    <submittedName>
        <fullName evidence="4">YEATS domain containing protein</fullName>
    </submittedName>
</protein>
<dbReference type="InterPro" id="IPR002052">
    <property type="entry name" value="DNA_methylase_N6_adenine_CS"/>
</dbReference>
<evidence type="ECO:0000256" key="2">
    <source>
        <dbReference type="PROSITE-ProRule" id="PRU00376"/>
    </source>
</evidence>
<dbReference type="EMBL" id="BDIP01001164">
    <property type="protein sequence ID" value="GIQ83751.1"/>
    <property type="molecule type" value="Genomic_DNA"/>
</dbReference>
<dbReference type="GO" id="GO:0032259">
    <property type="term" value="P:methylation"/>
    <property type="evidence" value="ECO:0007669"/>
    <property type="project" value="InterPro"/>
</dbReference>
<dbReference type="InterPro" id="IPR038704">
    <property type="entry name" value="YEAST_sf"/>
</dbReference>
<gene>
    <name evidence="4" type="ORF">KIPB_005120</name>
</gene>
<evidence type="ECO:0000313" key="4">
    <source>
        <dbReference type="EMBL" id="GIQ83751.1"/>
    </source>
</evidence>
<dbReference type="GO" id="GO:0005634">
    <property type="term" value="C:nucleus"/>
    <property type="evidence" value="ECO:0007669"/>
    <property type="project" value="UniProtKB-SubCell"/>
</dbReference>
<dbReference type="CDD" id="cd16887">
    <property type="entry name" value="YEATS"/>
    <property type="match status" value="1"/>
</dbReference>
<dbReference type="PROSITE" id="PS51037">
    <property type="entry name" value="YEATS"/>
    <property type="match status" value="1"/>
</dbReference>